<sequence>MVELVEVEDESFETKQVGPDDEEDYYTDTDSEISSDEDEALPTLDESLSERLLALRDIIPPTTRTAISSIFNTTSGYVTSTLGFGGKALFVLSTSALLLGVPWALAFAEEQQIADMENEMRAREAGSELLAAPGTTAEQLSAQLGAPAAARPAL</sequence>
<evidence type="ECO:0000256" key="8">
    <source>
        <dbReference type="ARBA" id="ARBA00023010"/>
    </source>
</evidence>
<keyword evidence="14" id="KW-1185">Reference proteome</keyword>
<dbReference type="RefSeq" id="XP_018133836.1">
    <property type="nucleotide sequence ID" value="XM_018271465.2"/>
</dbReference>
<dbReference type="CDD" id="cd22884">
    <property type="entry name" value="TOM22"/>
    <property type="match status" value="1"/>
</dbReference>
<evidence type="ECO:0000313" key="14">
    <source>
        <dbReference type="Proteomes" id="UP000091956"/>
    </source>
</evidence>
<keyword evidence="10" id="KW-0472">Membrane</keyword>
<evidence type="ECO:0000256" key="1">
    <source>
        <dbReference type="ARBA" id="ARBA00004572"/>
    </source>
</evidence>
<evidence type="ECO:0000256" key="6">
    <source>
        <dbReference type="ARBA" id="ARBA00022927"/>
    </source>
</evidence>
<organism evidence="13 14">
    <name type="scientific">Pseudogymnoascus verrucosus</name>
    <dbReference type="NCBI Taxonomy" id="342668"/>
    <lineage>
        <taxon>Eukaryota</taxon>
        <taxon>Fungi</taxon>
        <taxon>Dikarya</taxon>
        <taxon>Ascomycota</taxon>
        <taxon>Pezizomycotina</taxon>
        <taxon>Leotiomycetes</taxon>
        <taxon>Thelebolales</taxon>
        <taxon>Thelebolaceae</taxon>
        <taxon>Pseudogymnoascus</taxon>
    </lineage>
</organism>
<comment type="similarity">
    <text evidence="2">Belongs to the Tom22 family.</text>
</comment>
<dbReference type="PANTHER" id="PTHR12504:SF0">
    <property type="entry name" value="MITOCHONDRIAL IMPORT RECEPTOR SUBUNIT TOM22 HOMOLOG"/>
    <property type="match status" value="1"/>
</dbReference>
<keyword evidence="9" id="KW-0496">Mitochondrion</keyword>
<proteinExistence type="inferred from homology"/>
<comment type="subcellular location">
    <subcellularLocation>
        <location evidence="1">Mitochondrion outer membrane</location>
        <topology evidence="1">Single-pass membrane protein</topology>
    </subcellularLocation>
</comment>
<dbReference type="Proteomes" id="UP000091956">
    <property type="component" value="Unassembled WGS sequence"/>
</dbReference>
<evidence type="ECO:0000256" key="9">
    <source>
        <dbReference type="ARBA" id="ARBA00023128"/>
    </source>
</evidence>
<dbReference type="GO" id="GO:0005741">
    <property type="term" value="C:mitochondrial outer membrane"/>
    <property type="evidence" value="ECO:0007669"/>
    <property type="project" value="UniProtKB-SubCell"/>
</dbReference>
<feature type="region of interest" description="Disordered" evidence="12">
    <location>
        <begin position="1"/>
        <end position="40"/>
    </location>
</feature>
<accession>A0A1B8GW95</accession>
<gene>
    <name evidence="13" type="primary">TOM22</name>
    <name evidence="13" type="ORF">VE01_01950</name>
</gene>
<evidence type="ECO:0000256" key="10">
    <source>
        <dbReference type="ARBA" id="ARBA00023136"/>
    </source>
</evidence>
<protein>
    <submittedName>
        <fullName evidence="13">Mitochondrial import receptor protein</fullName>
    </submittedName>
</protein>
<evidence type="ECO:0000256" key="11">
    <source>
        <dbReference type="ARBA" id="ARBA00023170"/>
    </source>
</evidence>
<dbReference type="GeneID" id="28835336"/>
<evidence type="ECO:0000256" key="3">
    <source>
        <dbReference type="ARBA" id="ARBA00022448"/>
    </source>
</evidence>
<feature type="compositionally biased region" description="Acidic residues" evidence="12">
    <location>
        <begin position="19"/>
        <end position="40"/>
    </location>
</feature>
<evidence type="ECO:0000256" key="2">
    <source>
        <dbReference type="ARBA" id="ARBA00009874"/>
    </source>
</evidence>
<evidence type="ECO:0000256" key="12">
    <source>
        <dbReference type="SAM" id="MobiDB-lite"/>
    </source>
</evidence>
<keyword evidence="5" id="KW-1000">Mitochondrion outer membrane</keyword>
<feature type="compositionally biased region" description="Acidic residues" evidence="12">
    <location>
        <begin position="1"/>
        <end position="11"/>
    </location>
</feature>
<evidence type="ECO:0000256" key="5">
    <source>
        <dbReference type="ARBA" id="ARBA00022787"/>
    </source>
</evidence>
<keyword evidence="3" id="KW-0813">Transport</keyword>
<keyword evidence="6" id="KW-0653">Protein transport</keyword>
<keyword evidence="7" id="KW-1133">Transmembrane helix</keyword>
<reference evidence="13 14" key="1">
    <citation type="submission" date="2016-03" db="EMBL/GenBank/DDBJ databases">
        <title>Comparative genomics of Pseudogymnoascus destructans, the fungus causing white-nose syndrome of bats.</title>
        <authorList>
            <person name="Palmer J.M."/>
            <person name="Drees K.P."/>
            <person name="Foster J.T."/>
            <person name="Lindner D.L."/>
        </authorList>
    </citation>
    <scope>NUCLEOTIDE SEQUENCE [LARGE SCALE GENOMIC DNA]</scope>
    <source>
        <strain evidence="13 14">UAMH 10579</strain>
    </source>
</reference>
<reference evidence="14" key="2">
    <citation type="journal article" date="2018" name="Nat. Commun.">
        <title>Extreme sensitivity to ultraviolet light in the fungal pathogen causing white-nose syndrome of bats.</title>
        <authorList>
            <person name="Palmer J.M."/>
            <person name="Drees K.P."/>
            <person name="Foster J.T."/>
            <person name="Lindner D.L."/>
        </authorList>
    </citation>
    <scope>NUCLEOTIDE SEQUENCE [LARGE SCALE GENOMIC DNA]</scope>
    <source>
        <strain evidence="14">UAMH 10579</strain>
    </source>
</reference>
<keyword evidence="4" id="KW-0812">Transmembrane</keyword>
<evidence type="ECO:0000256" key="4">
    <source>
        <dbReference type="ARBA" id="ARBA00022692"/>
    </source>
</evidence>
<dbReference type="InterPro" id="IPR005683">
    <property type="entry name" value="Tom22"/>
</dbReference>
<keyword evidence="11 13" id="KW-0675">Receptor</keyword>
<name>A0A1B8GW95_9PEZI</name>
<dbReference type="AlphaFoldDB" id="A0A1B8GW95"/>
<evidence type="ECO:0000256" key="7">
    <source>
        <dbReference type="ARBA" id="ARBA00022989"/>
    </source>
</evidence>
<dbReference type="STRING" id="342668.A0A1B8GW95"/>
<dbReference type="OrthoDB" id="10016939at2759"/>
<keyword evidence="8" id="KW-0811">Translocation</keyword>
<evidence type="ECO:0000313" key="13">
    <source>
        <dbReference type="EMBL" id="OBU00104.1"/>
    </source>
</evidence>
<dbReference type="Pfam" id="PF04281">
    <property type="entry name" value="Tom22"/>
    <property type="match status" value="1"/>
</dbReference>
<dbReference type="EMBL" id="KV460210">
    <property type="protein sequence ID" value="OBU00104.1"/>
    <property type="molecule type" value="Genomic_DNA"/>
</dbReference>
<dbReference type="PANTHER" id="PTHR12504">
    <property type="entry name" value="MITOCHONDRIAL IMPORT RECEPTOR SUBUNIT TOM22"/>
    <property type="match status" value="1"/>
</dbReference>
<dbReference type="GO" id="GO:0006886">
    <property type="term" value="P:intracellular protein transport"/>
    <property type="evidence" value="ECO:0007669"/>
    <property type="project" value="InterPro"/>
</dbReference>